<keyword evidence="3" id="KW-1185">Reference proteome</keyword>
<evidence type="ECO:0000313" key="3">
    <source>
        <dbReference type="Proteomes" id="UP000726737"/>
    </source>
</evidence>
<feature type="signal peptide" evidence="1">
    <location>
        <begin position="1"/>
        <end position="17"/>
    </location>
</feature>
<sequence length="180" mass="20139">MKMILALSAALAATAYAIPLATNEENPSALFGPESKLDAKINKLQLGGLNFPSAYSQSLASKEAPKNYGNLNQGTGMMPSQVVHYGTENQPDHGYISPTLISTTAKDAMFQVAKAEQARELLNADVDVGKLDYLGKSKFTENELYGDYDYEDEDEDEAAKWGWGWGWGYRRPWWNRNRYW</sequence>
<proteinExistence type="predicted"/>
<dbReference type="Proteomes" id="UP000726737">
    <property type="component" value="Unassembled WGS sequence"/>
</dbReference>
<dbReference type="AlphaFoldDB" id="A0A9P6U5Q1"/>
<name>A0A9P6U5Q1_9FUNG</name>
<comment type="caution">
    <text evidence="2">The sequence shown here is derived from an EMBL/GenBank/DDBJ whole genome shotgun (WGS) entry which is preliminary data.</text>
</comment>
<evidence type="ECO:0000313" key="2">
    <source>
        <dbReference type="EMBL" id="KAG0260291.1"/>
    </source>
</evidence>
<dbReference type="EMBL" id="JAAAJA010000159">
    <property type="protein sequence ID" value="KAG0260291.1"/>
    <property type="molecule type" value="Genomic_DNA"/>
</dbReference>
<gene>
    <name evidence="2" type="ORF">BG011_001992</name>
</gene>
<reference evidence="2" key="1">
    <citation type="journal article" date="2020" name="Fungal Divers.">
        <title>Resolving the Mortierellaceae phylogeny through synthesis of multi-gene phylogenetics and phylogenomics.</title>
        <authorList>
            <person name="Vandepol N."/>
            <person name="Liber J."/>
            <person name="Desiro A."/>
            <person name="Na H."/>
            <person name="Kennedy M."/>
            <person name="Barry K."/>
            <person name="Grigoriev I.V."/>
            <person name="Miller A.N."/>
            <person name="O'Donnell K."/>
            <person name="Stajich J.E."/>
            <person name="Bonito G."/>
        </authorList>
    </citation>
    <scope>NUCLEOTIDE SEQUENCE</scope>
    <source>
        <strain evidence="2">KOD948</strain>
    </source>
</reference>
<organism evidence="2 3">
    <name type="scientific">Mortierella polycephala</name>
    <dbReference type="NCBI Taxonomy" id="41804"/>
    <lineage>
        <taxon>Eukaryota</taxon>
        <taxon>Fungi</taxon>
        <taxon>Fungi incertae sedis</taxon>
        <taxon>Mucoromycota</taxon>
        <taxon>Mortierellomycotina</taxon>
        <taxon>Mortierellomycetes</taxon>
        <taxon>Mortierellales</taxon>
        <taxon>Mortierellaceae</taxon>
        <taxon>Mortierella</taxon>
    </lineage>
</organism>
<keyword evidence="1" id="KW-0732">Signal</keyword>
<evidence type="ECO:0000256" key="1">
    <source>
        <dbReference type="SAM" id="SignalP"/>
    </source>
</evidence>
<dbReference type="OrthoDB" id="2439424at2759"/>
<accession>A0A9P6U5Q1</accession>
<feature type="chain" id="PRO_5040116535" evidence="1">
    <location>
        <begin position="18"/>
        <end position="180"/>
    </location>
</feature>
<protein>
    <submittedName>
        <fullName evidence="2">Uncharacterized protein</fullName>
    </submittedName>
</protein>